<proteinExistence type="predicted"/>
<keyword evidence="3" id="KW-1185">Reference proteome</keyword>
<evidence type="ECO:0000313" key="3">
    <source>
        <dbReference type="Proteomes" id="UP001266305"/>
    </source>
</evidence>
<feature type="region of interest" description="Disordered" evidence="1">
    <location>
        <begin position="44"/>
        <end position="98"/>
    </location>
</feature>
<feature type="non-terminal residue" evidence="2">
    <location>
        <position position="98"/>
    </location>
</feature>
<name>A0ABQ9VI00_SAGOE</name>
<dbReference type="Proteomes" id="UP001266305">
    <property type="component" value="Unassembled WGS sequence"/>
</dbReference>
<feature type="compositionally biased region" description="Low complexity" evidence="1">
    <location>
        <begin position="85"/>
        <end position="98"/>
    </location>
</feature>
<accession>A0ABQ9VI00</accession>
<dbReference type="EMBL" id="JASSZA010000006">
    <property type="protein sequence ID" value="KAK2108977.1"/>
    <property type="molecule type" value="Genomic_DNA"/>
</dbReference>
<evidence type="ECO:0000256" key="1">
    <source>
        <dbReference type="SAM" id="MobiDB-lite"/>
    </source>
</evidence>
<evidence type="ECO:0000313" key="2">
    <source>
        <dbReference type="EMBL" id="KAK2108977.1"/>
    </source>
</evidence>
<gene>
    <name evidence="2" type="ORF">P7K49_014142</name>
</gene>
<organism evidence="2 3">
    <name type="scientific">Saguinus oedipus</name>
    <name type="common">Cotton-top tamarin</name>
    <name type="synonym">Oedipomidas oedipus</name>
    <dbReference type="NCBI Taxonomy" id="9490"/>
    <lineage>
        <taxon>Eukaryota</taxon>
        <taxon>Metazoa</taxon>
        <taxon>Chordata</taxon>
        <taxon>Craniata</taxon>
        <taxon>Vertebrata</taxon>
        <taxon>Euteleostomi</taxon>
        <taxon>Mammalia</taxon>
        <taxon>Eutheria</taxon>
        <taxon>Euarchontoglires</taxon>
        <taxon>Primates</taxon>
        <taxon>Haplorrhini</taxon>
        <taxon>Platyrrhini</taxon>
        <taxon>Cebidae</taxon>
        <taxon>Callitrichinae</taxon>
        <taxon>Saguinus</taxon>
    </lineage>
</organism>
<reference evidence="2 3" key="1">
    <citation type="submission" date="2023-05" db="EMBL/GenBank/DDBJ databases">
        <title>B98-5 Cell Line De Novo Hybrid Assembly: An Optical Mapping Approach.</title>
        <authorList>
            <person name="Kananen K."/>
            <person name="Auerbach J.A."/>
            <person name="Kautto E."/>
            <person name="Blachly J.S."/>
        </authorList>
    </citation>
    <scope>NUCLEOTIDE SEQUENCE [LARGE SCALE GENOMIC DNA]</scope>
    <source>
        <strain evidence="2">B95-8</strain>
        <tissue evidence="2">Cell line</tissue>
    </source>
</reference>
<feature type="non-terminal residue" evidence="2">
    <location>
        <position position="1"/>
    </location>
</feature>
<sequence length="98" mass="11120">AEEAAAAEASTTSVLRRLAWASIRTAAPWVLAWARAALSLRSRHRLHTSSSSSRRHHRSSNRHRISRRHIHSRISSSNRHRRRTLPSPSLLRDPAPLP</sequence>
<comment type="caution">
    <text evidence="2">The sequence shown here is derived from an EMBL/GenBank/DDBJ whole genome shotgun (WGS) entry which is preliminary data.</text>
</comment>
<protein>
    <submittedName>
        <fullName evidence="2">Uncharacterized protein</fullName>
    </submittedName>
</protein>
<feature type="compositionally biased region" description="Basic residues" evidence="1">
    <location>
        <begin position="44"/>
        <end position="84"/>
    </location>
</feature>